<dbReference type="EMBL" id="AYKW01000005">
    <property type="protein sequence ID" value="PIL34702.1"/>
    <property type="molecule type" value="Genomic_DNA"/>
</dbReference>
<evidence type="ECO:0000256" key="3">
    <source>
        <dbReference type="SAM" id="SignalP"/>
    </source>
</evidence>
<proteinExistence type="predicted"/>
<protein>
    <recommendedName>
        <fullName evidence="6">Transporter</fullName>
    </recommendedName>
</protein>
<keyword evidence="2" id="KW-1133">Transmembrane helix</keyword>
<feature type="signal peptide" evidence="3">
    <location>
        <begin position="1"/>
        <end position="22"/>
    </location>
</feature>
<comment type="caution">
    <text evidence="4">The sequence shown here is derived from an EMBL/GenBank/DDBJ whole genome shotgun (WGS) entry which is preliminary data.</text>
</comment>
<dbReference type="AlphaFoldDB" id="A0A2G8SLS2"/>
<keyword evidence="2" id="KW-0812">Transmembrane</keyword>
<evidence type="ECO:0008006" key="6">
    <source>
        <dbReference type="Google" id="ProtNLM"/>
    </source>
</evidence>
<accession>A0A2G8SLS2</accession>
<evidence type="ECO:0000256" key="1">
    <source>
        <dbReference type="SAM" id="MobiDB-lite"/>
    </source>
</evidence>
<evidence type="ECO:0000313" key="4">
    <source>
        <dbReference type="EMBL" id="PIL34702.1"/>
    </source>
</evidence>
<reference evidence="4 5" key="1">
    <citation type="journal article" date="2015" name="Sci. Rep.">
        <title>Chromosome-level genome map provides insights into diverse defense mechanisms in the medicinal fungus Ganoderma sinense.</title>
        <authorList>
            <person name="Zhu Y."/>
            <person name="Xu J."/>
            <person name="Sun C."/>
            <person name="Zhou S."/>
            <person name="Xu H."/>
            <person name="Nelson D.R."/>
            <person name="Qian J."/>
            <person name="Song J."/>
            <person name="Luo H."/>
            <person name="Xiang L."/>
            <person name="Li Y."/>
            <person name="Xu Z."/>
            <person name="Ji A."/>
            <person name="Wang L."/>
            <person name="Lu S."/>
            <person name="Hayward A."/>
            <person name="Sun W."/>
            <person name="Li X."/>
            <person name="Schwartz D.C."/>
            <person name="Wang Y."/>
            <person name="Chen S."/>
        </authorList>
    </citation>
    <scope>NUCLEOTIDE SEQUENCE [LARGE SCALE GENOMIC DNA]</scope>
    <source>
        <strain evidence="4 5">ZZ0214-1</strain>
    </source>
</reference>
<sequence length="235" mass="22772">MVAIKYVPIVAACLSLCTGVAASVIAERQVGGNVPSVDLSSLNGVLASPPSSSDERAVSNRAAAADSSPALTLGGTGNIPGHKNESHAVVALNPGFKASYDPVNGISLQNLTDITTIVATLAALLVSLLAASNTTVPVPAGNATGPLSGPLAQGTATIQGALPLLNQTLGGTGAVVPANVTDVTDALMAALGPILEGSGISPSDPVSTVTALVALLTGLVPVLLGLVAALSAAGH</sequence>
<dbReference type="Proteomes" id="UP000230002">
    <property type="component" value="Unassembled WGS sequence"/>
</dbReference>
<evidence type="ECO:0000313" key="5">
    <source>
        <dbReference type="Proteomes" id="UP000230002"/>
    </source>
</evidence>
<name>A0A2G8SLS2_9APHY</name>
<gene>
    <name evidence="4" type="ORF">GSI_03482</name>
</gene>
<keyword evidence="2" id="KW-0472">Membrane</keyword>
<evidence type="ECO:0000256" key="2">
    <source>
        <dbReference type="SAM" id="Phobius"/>
    </source>
</evidence>
<organism evidence="4 5">
    <name type="scientific">Ganoderma sinense ZZ0214-1</name>
    <dbReference type="NCBI Taxonomy" id="1077348"/>
    <lineage>
        <taxon>Eukaryota</taxon>
        <taxon>Fungi</taxon>
        <taxon>Dikarya</taxon>
        <taxon>Basidiomycota</taxon>
        <taxon>Agaricomycotina</taxon>
        <taxon>Agaricomycetes</taxon>
        <taxon>Polyporales</taxon>
        <taxon>Polyporaceae</taxon>
        <taxon>Ganoderma</taxon>
    </lineage>
</organism>
<keyword evidence="5" id="KW-1185">Reference proteome</keyword>
<feature type="transmembrane region" description="Helical" evidence="2">
    <location>
        <begin position="211"/>
        <end position="233"/>
    </location>
</feature>
<feature type="chain" id="PRO_5013742026" description="Transporter" evidence="3">
    <location>
        <begin position="23"/>
        <end position="235"/>
    </location>
</feature>
<keyword evidence="3" id="KW-0732">Signal</keyword>
<feature type="region of interest" description="Disordered" evidence="1">
    <location>
        <begin position="45"/>
        <end position="78"/>
    </location>
</feature>